<reference evidence="6 7" key="1">
    <citation type="submission" date="2018-07" db="EMBL/GenBank/DDBJ databases">
        <title>Modular assembly of carbohydrate-degrading microbial communities in the ocean.</title>
        <authorList>
            <person name="Enke T.N."/>
            <person name="Datta M.S."/>
            <person name="Schwartzman J.A."/>
            <person name="Cermak N."/>
            <person name="Schmitz D.A."/>
            <person name="Barrere J."/>
            <person name="Cordero O.X."/>
        </authorList>
    </citation>
    <scope>NUCLEOTIDE SEQUENCE [LARGE SCALE GENOMIC DNA]</scope>
    <source>
        <strain evidence="6 7">C3M10</strain>
    </source>
</reference>
<dbReference type="OrthoDB" id="580912at2"/>
<comment type="caution">
    <text evidence="6">The sequence shown here is derived from an EMBL/GenBank/DDBJ whole genome shotgun (WGS) entry which is preliminary data.</text>
</comment>
<feature type="coiled-coil region" evidence="1">
    <location>
        <begin position="169"/>
        <end position="206"/>
    </location>
</feature>
<protein>
    <recommendedName>
        <fullName evidence="8">Mucoidy inhibitor MuiA family protein</fullName>
    </recommendedName>
</protein>
<feature type="chain" id="PRO_5016850455" description="Mucoidy inhibitor MuiA family protein" evidence="3">
    <location>
        <begin position="18"/>
        <end position="545"/>
    </location>
</feature>
<organism evidence="6 7">
    <name type="scientific">Phaeobacter gallaeciensis</name>
    <dbReference type="NCBI Taxonomy" id="60890"/>
    <lineage>
        <taxon>Bacteria</taxon>
        <taxon>Pseudomonadati</taxon>
        <taxon>Pseudomonadota</taxon>
        <taxon>Alphaproteobacteria</taxon>
        <taxon>Rhodobacterales</taxon>
        <taxon>Roseobacteraceae</taxon>
        <taxon>Phaeobacter</taxon>
    </lineage>
</organism>
<name>A0A366X0F8_9RHOB</name>
<dbReference type="Pfam" id="PF13600">
    <property type="entry name" value="DUF4140"/>
    <property type="match status" value="1"/>
</dbReference>
<keyword evidence="3" id="KW-0732">Signal</keyword>
<dbReference type="InterPro" id="IPR037291">
    <property type="entry name" value="DUF4139"/>
</dbReference>
<feature type="region of interest" description="Disordered" evidence="2">
    <location>
        <begin position="287"/>
        <end position="310"/>
    </location>
</feature>
<feature type="domain" description="DUF4140" evidence="5">
    <location>
        <begin position="29"/>
        <end position="131"/>
    </location>
</feature>
<dbReference type="InterPro" id="IPR011935">
    <property type="entry name" value="CHP02231"/>
</dbReference>
<evidence type="ECO:0000313" key="7">
    <source>
        <dbReference type="Proteomes" id="UP000252706"/>
    </source>
</evidence>
<gene>
    <name evidence="6" type="ORF">DS909_12780</name>
</gene>
<evidence type="ECO:0000313" key="6">
    <source>
        <dbReference type="EMBL" id="RBW53912.1"/>
    </source>
</evidence>
<dbReference type="PANTHER" id="PTHR31005:SF8">
    <property type="entry name" value="DUF4139 DOMAIN-CONTAINING PROTEIN"/>
    <property type="match status" value="1"/>
</dbReference>
<evidence type="ECO:0000259" key="4">
    <source>
        <dbReference type="Pfam" id="PF13598"/>
    </source>
</evidence>
<dbReference type="AlphaFoldDB" id="A0A366X0F8"/>
<evidence type="ECO:0000259" key="5">
    <source>
        <dbReference type="Pfam" id="PF13600"/>
    </source>
</evidence>
<dbReference type="PANTHER" id="PTHR31005">
    <property type="entry name" value="DUF4139 DOMAIN-CONTAINING PROTEIN"/>
    <property type="match status" value="1"/>
</dbReference>
<dbReference type="Proteomes" id="UP000252706">
    <property type="component" value="Unassembled WGS sequence"/>
</dbReference>
<evidence type="ECO:0008006" key="8">
    <source>
        <dbReference type="Google" id="ProtNLM"/>
    </source>
</evidence>
<evidence type="ECO:0000256" key="2">
    <source>
        <dbReference type="SAM" id="MobiDB-lite"/>
    </source>
</evidence>
<keyword evidence="1" id="KW-0175">Coiled coil</keyword>
<evidence type="ECO:0000256" key="1">
    <source>
        <dbReference type="SAM" id="Coils"/>
    </source>
</evidence>
<dbReference type="Pfam" id="PF13598">
    <property type="entry name" value="DUF4139"/>
    <property type="match status" value="1"/>
</dbReference>
<sequence>MRLLLSAFALIPSLAWADIIPVPSQVSDVTLHPYSAAITRTSSLKIPAGQHRLVLLGVPRGIVPESLRVDLSGAERTSLIYRDTFVPPRDYKSDAVLAAENTLRTINVRIQDVHNAAAKARLAADAAKSTIRFLDNLGENEGLAQADPESLRTLAQVVGQEALGAAQTAHEAELKARSIEQNLKPLQKERQEAQEALQAIALEDENRLYIAIEATATTAGTATVTLSYLIEGASNWAPAYDLKLETSDTPTLTIQRDAMIEQNTGENWTDVTLHLSTVEPVGQIAPSEIHTNRLRISEPRPDPAPQPRQKQRAEAYLSDAPLAEPVVADAVGQTWQVATSTVGVTYTYGRPVSIASNADVLRLELDSLSEPAEVMAWAAPLRDTTAFRIARVTNTTGEEILASPFTSRYVDGELIGSDAFSGLVSGEQADIAFGPIDGLQLSRDILARNEGDTGIISRSNQKTETVEIKIDNLTKQNWPLRLLDRIPYSEQEDLQISWTARPMPSDQNADNRRGILAWDMKLKPGDERTILLETTLNWPEGMVLR</sequence>
<dbReference type="EMBL" id="QOCE01000033">
    <property type="protein sequence ID" value="RBW53912.1"/>
    <property type="molecule type" value="Genomic_DNA"/>
</dbReference>
<evidence type="ECO:0000256" key="3">
    <source>
        <dbReference type="SAM" id="SignalP"/>
    </source>
</evidence>
<proteinExistence type="predicted"/>
<feature type="signal peptide" evidence="3">
    <location>
        <begin position="1"/>
        <end position="17"/>
    </location>
</feature>
<dbReference type="InterPro" id="IPR025554">
    <property type="entry name" value="DUF4140"/>
</dbReference>
<accession>A0A366X0F8</accession>
<dbReference type="NCBIfam" id="TIGR02231">
    <property type="entry name" value="mucoidy inhibitor MuiA family protein"/>
    <property type="match status" value="1"/>
</dbReference>
<dbReference type="RefSeq" id="WP_113823852.1">
    <property type="nucleotide sequence ID" value="NZ_QOCE01000033.1"/>
</dbReference>
<feature type="domain" description="DUF4139" evidence="4">
    <location>
        <begin position="224"/>
        <end position="540"/>
    </location>
</feature>